<dbReference type="Gene3D" id="2.90.10.10">
    <property type="entry name" value="Bulb-type lectin domain"/>
    <property type="match status" value="2"/>
</dbReference>
<dbReference type="Pfam" id="PF00069">
    <property type="entry name" value="Pkinase"/>
    <property type="match status" value="1"/>
</dbReference>
<dbReference type="PROSITE" id="PS00107">
    <property type="entry name" value="PROTEIN_KINASE_ATP"/>
    <property type="match status" value="1"/>
</dbReference>
<comment type="caution">
    <text evidence="25">The sequence shown here is derived from an EMBL/GenBank/DDBJ whole genome shotgun (WGS) entry which is preliminary data.</text>
</comment>
<sequence length="803" mass="88813">MAATRIIPPLIFIQMFMAISVSPQKNKISIDSTLTPSKNSKWVSPNGQFAFGFYPISPSVYALGVWFHNIPPKTLAWTAMKDESIISIEEDSTLQFSDTGLNLYDAQRNFLWSAAPSEKVVAAAMMDNGCFVLLNASSQPIWRSFDYPTDTLLPGQTLIWKSIMYSTASTSNYSTSRFQLSMQGDGNLVLYPVVRVGTSQGAYWSSGTFKSGDNPTSLNFDPSGVLYLVNSTNITVATLTKGETGAGQFLRRVTLDGNGILGQYVWNLNSTDQTTTTWSSVWLPVKDYCKDVKGQCGINGICRLTTDNKPDCLCPPQFSFIDNKDHFKGCVPKSFPGQSCAASSPMSQVDPNTDWTGGGVYSVLKDLSESGCVQACKEDCMCIVVTYEDTFCTKKQLPLLDGRQGTDITNKAYVKVSYAFQAESPAPPHIPQQQRKEREQKENGNGKGKGKTLAVFGISLLAGSSILLAATFLVISFNRYGYKASVFGEQHKVVEGLSAYSYKEIDAATGHFREELGRGAFGKVYKGTLPDGKAIAVKTLDKAVQQAEDEHPLEREFRTEMSVIGTCHHKNLVQLYGFCDEGSHRLLVYEYMSNGSLDKALFVDTGFLDWSMRFQIAVGTARGMRYLHEECRTQILHCDIKPQNILLDHIYSPKLSDFGLAKLFKAEQTRTFTGARGTKGYIAPEWYKNLPITVKVDVYSFGEMLLEIICCRISLDLDAPQNEIVLSDWVYECLKNGGLAKLVEQQQAEGITIESRQLERMVLVGLWCIQDDPSLRPSMKMVVQMLEGTVDIAVPPSPTSFGS</sequence>
<evidence type="ECO:0000313" key="26">
    <source>
        <dbReference type="Proteomes" id="UP000824469"/>
    </source>
</evidence>
<feature type="signal peptide" evidence="22">
    <location>
        <begin position="1"/>
        <end position="23"/>
    </location>
</feature>
<dbReference type="Gene3D" id="1.10.510.10">
    <property type="entry name" value="Transferase(Phosphotransferase) domain 1"/>
    <property type="match status" value="1"/>
</dbReference>
<dbReference type="PROSITE" id="PS00108">
    <property type="entry name" value="PROTEIN_KINASE_ST"/>
    <property type="match status" value="1"/>
</dbReference>
<evidence type="ECO:0000259" key="23">
    <source>
        <dbReference type="PROSITE" id="PS50011"/>
    </source>
</evidence>
<comment type="subcellular location">
    <subcellularLocation>
        <location evidence="1">Membrane</location>
        <topology evidence="1">Single-pass type I membrane protein</topology>
    </subcellularLocation>
</comment>
<feature type="chain" id="PRO_5041233534" description="Receptor-like serine/threonine-protein kinase" evidence="22">
    <location>
        <begin position="24"/>
        <end position="803"/>
    </location>
</feature>
<evidence type="ECO:0000256" key="8">
    <source>
        <dbReference type="ARBA" id="ARBA00022741"/>
    </source>
</evidence>
<dbReference type="PROSITE" id="PS50927">
    <property type="entry name" value="BULB_LECTIN"/>
    <property type="match status" value="1"/>
</dbReference>
<dbReference type="PROSITE" id="PS50011">
    <property type="entry name" value="PROTEIN_KINASE_DOM"/>
    <property type="match status" value="1"/>
</dbReference>
<dbReference type="InterPro" id="IPR008271">
    <property type="entry name" value="Ser/Thr_kinase_AS"/>
</dbReference>
<evidence type="ECO:0000256" key="12">
    <source>
        <dbReference type="ARBA" id="ARBA00023136"/>
    </source>
</evidence>
<dbReference type="InterPro" id="IPR001480">
    <property type="entry name" value="Bulb-type_lectin_dom"/>
</dbReference>
<name>A0AA38BYJ1_TAXCH</name>
<dbReference type="SMART" id="SM00220">
    <property type="entry name" value="S_TKc"/>
    <property type="match status" value="1"/>
</dbReference>
<evidence type="ECO:0000259" key="24">
    <source>
        <dbReference type="PROSITE" id="PS50927"/>
    </source>
</evidence>
<evidence type="ECO:0000256" key="5">
    <source>
        <dbReference type="ARBA" id="ARBA00022692"/>
    </source>
</evidence>
<keyword evidence="26" id="KW-1185">Reference proteome</keyword>
<keyword evidence="7" id="KW-0430">Lectin</keyword>
<reference evidence="25 26" key="1">
    <citation type="journal article" date="2021" name="Nat. Plants">
        <title>The Taxus genome provides insights into paclitaxel biosynthesis.</title>
        <authorList>
            <person name="Xiong X."/>
            <person name="Gou J."/>
            <person name="Liao Q."/>
            <person name="Li Y."/>
            <person name="Zhou Q."/>
            <person name="Bi G."/>
            <person name="Li C."/>
            <person name="Du R."/>
            <person name="Wang X."/>
            <person name="Sun T."/>
            <person name="Guo L."/>
            <person name="Liang H."/>
            <person name="Lu P."/>
            <person name="Wu Y."/>
            <person name="Zhang Z."/>
            <person name="Ro D.K."/>
            <person name="Shang Y."/>
            <person name="Huang S."/>
            <person name="Yan J."/>
        </authorList>
    </citation>
    <scope>NUCLEOTIDE SEQUENCE [LARGE SCALE GENOMIC DNA]</scope>
    <source>
        <strain evidence="25">Ta-2019</strain>
    </source>
</reference>
<dbReference type="OMA" id="ICCRISL"/>
<gene>
    <name evidence="25" type="ORF">KI387_033705</name>
</gene>
<dbReference type="InterPro" id="IPR011009">
    <property type="entry name" value="Kinase-like_dom_sf"/>
</dbReference>
<evidence type="ECO:0000313" key="25">
    <source>
        <dbReference type="EMBL" id="KAH9289588.1"/>
    </source>
</evidence>
<feature type="domain" description="Protein kinase" evidence="23">
    <location>
        <begin position="510"/>
        <end position="790"/>
    </location>
</feature>
<dbReference type="GO" id="GO:0016020">
    <property type="term" value="C:membrane"/>
    <property type="evidence" value="ECO:0007669"/>
    <property type="project" value="UniProtKB-SubCell"/>
</dbReference>
<keyword evidence="5 21" id="KW-0812">Transmembrane</keyword>
<keyword evidence="8 18" id="KW-0547">Nucleotide-binding</keyword>
<evidence type="ECO:0000256" key="22">
    <source>
        <dbReference type="SAM" id="SignalP"/>
    </source>
</evidence>
<evidence type="ECO:0000256" key="2">
    <source>
        <dbReference type="ARBA" id="ARBA00022527"/>
    </source>
</evidence>
<dbReference type="FunFam" id="1.10.510.10:FF:000237">
    <property type="entry name" value="G-type lectin S-receptor-like serine/threonine-protein kinase"/>
    <property type="match status" value="1"/>
</dbReference>
<comment type="similarity">
    <text evidence="18">Belongs to the protein kinase superfamily. Ser/Thr protein kinase family.</text>
</comment>
<evidence type="ECO:0000256" key="21">
    <source>
        <dbReference type="SAM" id="Phobius"/>
    </source>
</evidence>
<evidence type="ECO:0000256" key="3">
    <source>
        <dbReference type="ARBA" id="ARBA00022536"/>
    </source>
</evidence>
<dbReference type="FunFam" id="2.90.10.10:FF:000026">
    <property type="entry name" value="Serine/threonine-protein kinase"/>
    <property type="match status" value="1"/>
</dbReference>
<dbReference type="GO" id="GO:0005524">
    <property type="term" value="F:ATP binding"/>
    <property type="evidence" value="ECO:0007669"/>
    <property type="project" value="UniProtKB-UniRule"/>
</dbReference>
<dbReference type="InterPro" id="IPR024171">
    <property type="entry name" value="SRK-like_kinase"/>
</dbReference>
<dbReference type="InterPro" id="IPR051343">
    <property type="entry name" value="G-type_lectin_kinases/EP1-like"/>
</dbReference>
<dbReference type="GO" id="GO:0004674">
    <property type="term" value="F:protein serine/threonine kinase activity"/>
    <property type="evidence" value="ECO:0007669"/>
    <property type="project" value="UniProtKB-KW"/>
</dbReference>
<comment type="catalytic activity">
    <reaction evidence="17 18">
        <text>L-seryl-[protein] + ATP = O-phospho-L-seryl-[protein] + ADP + H(+)</text>
        <dbReference type="Rhea" id="RHEA:17989"/>
        <dbReference type="Rhea" id="RHEA-COMP:9863"/>
        <dbReference type="Rhea" id="RHEA-COMP:11604"/>
        <dbReference type="ChEBI" id="CHEBI:15378"/>
        <dbReference type="ChEBI" id="CHEBI:29999"/>
        <dbReference type="ChEBI" id="CHEBI:30616"/>
        <dbReference type="ChEBI" id="CHEBI:83421"/>
        <dbReference type="ChEBI" id="CHEBI:456216"/>
        <dbReference type="EC" id="2.7.11.1"/>
    </reaction>
</comment>
<evidence type="ECO:0000256" key="15">
    <source>
        <dbReference type="ARBA" id="ARBA00023180"/>
    </source>
</evidence>
<evidence type="ECO:0000256" key="7">
    <source>
        <dbReference type="ARBA" id="ARBA00022734"/>
    </source>
</evidence>
<keyword evidence="12 21" id="KW-0472">Membrane</keyword>
<evidence type="ECO:0000256" key="13">
    <source>
        <dbReference type="ARBA" id="ARBA00023157"/>
    </source>
</evidence>
<dbReference type="Proteomes" id="UP000824469">
    <property type="component" value="Unassembled WGS sequence"/>
</dbReference>
<organism evidence="25 26">
    <name type="scientific">Taxus chinensis</name>
    <name type="common">Chinese yew</name>
    <name type="synonym">Taxus wallichiana var. chinensis</name>
    <dbReference type="NCBI Taxonomy" id="29808"/>
    <lineage>
        <taxon>Eukaryota</taxon>
        <taxon>Viridiplantae</taxon>
        <taxon>Streptophyta</taxon>
        <taxon>Embryophyta</taxon>
        <taxon>Tracheophyta</taxon>
        <taxon>Spermatophyta</taxon>
        <taxon>Pinopsida</taxon>
        <taxon>Pinidae</taxon>
        <taxon>Conifers II</taxon>
        <taxon>Cupressales</taxon>
        <taxon>Taxaceae</taxon>
        <taxon>Taxus</taxon>
    </lineage>
</organism>
<dbReference type="InterPro" id="IPR000719">
    <property type="entry name" value="Prot_kinase_dom"/>
</dbReference>
<keyword evidence="6 22" id="KW-0732">Signal</keyword>
<evidence type="ECO:0000256" key="14">
    <source>
        <dbReference type="ARBA" id="ARBA00023170"/>
    </source>
</evidence>
<feature type="domain" description="Bulb-type lectin" evidence="24">
    <location>
        <begin position="27"/>
        <end position="146"/>
    </location>
</feature>
<keyword evidence="9 18" id="KW-0418">Kinase</keyword>
<evidence type="ECO:0000256" key="16">
    <source>
        <dbReference type="ARBA" id="ARBA00047899"/>
    </source>
</evidence>
<feature type="compositionally biased region" description="Basic and acidic residues" evidence="20">
    <location>
        <begin position="434"/>
        <end position="444"/>
    </location>
</feature>
<evidence type="ECO:0000256" key="18">
    <source>
        <dbReference type="PIRNR" id="PIRNR000641"/>
    </source>
</evidence>
<dbReference type="PIRSF" id="PIRSF000641">
    <property type="entry name" value="SRK"/>
    <property type="match status" value="1"/>
</dbReference>
<dbReference type="EC" id="2.7.11.1" evidence="18"/>
<dbReference type="SUPFAM" id="SSF56112">
    <property type="entry name" value="Protein kinase-like (PK-like)"/>
    <property type="match status" value="1"/>
</dbReference>
<proteinExistence type="inferred from homology"/>
<dbReference type="CDD" id="cd14066">
    <property type="entry name" value="STKc_IRAK"/>
    <property type="match status" value="1"/>
</dbReference>
<evidence type="ECO:0000256" key="10">
    <source>
        <dbReference type="ARBA" id="ARBA00022840"/>
    </source>
</evidence>
<evidence type="ECO:0000256" key="17">
    <source>
        <dbReference type="ARBA" id="ARBA00048679"/>
    </source>
</evidence>
<keyword evidence="14" id="KW-0675">Receptor</keyword>
<keyword evidence="11 21" id="KW-1133">Transmembrane helix</keyword>
<keyword evidence="15" id="KW-0325">Glycoprotein</keyword>
<dbReference type="GO" id="GO:0030246">
    <property type="term" value="F:carbohydrate binding"/>
    <property type="evidence" value="ECO:0007669"/>
    <property type="project" value="UniProtKB-KW"/>
</dbReference>
<keyword evidence="3" id="KW-0245">EGF-like domain</keyword>
<evidence type="ECO:0000256" key="20">
    <source>
        <dbReference type="SAM" id="MobiDB-lite"/>
    </source>
</evidence>
<comment type="catalytic activity">
    <reaction evidence="16 18">
        <text>L-threonyl-[protein] + ATP = O-phospho-L-threonyl-[protein] + ADP + H(+)</text>
        <dbReference type="Rhea" id="RHEA:46608"/>
        <dbReference type="Rhea" id="RHEA-COMP:11060"/>
        <dbReference type="Rhea" id="RHEA-COMP:11605"/>
        <dbReference type="ChEBI" id="CHEBI:15378"/>
        <dbReference type="ChEBI" id="CHEBI:30013"/>
        <dbReference type="ChEBI" id="CHEBI:30616"/>
        <dbReference type="ChEBI" id="CHEBI:61977"/>
        <dbReference type="ChEBI" id="CHEBI:456216"/>
        <dbReference type="EC" id="2.7.11.1"/>
    </reaction>
</comment>
<evidence type="ECO:0000256" key="4">
    <source>
        <dbReference type="ARBA" id="ARBA00022679"/>
    </source>
</evidence>
<keyword evidence="10 18" id="KW-0067">ATP-binding</keyword>
<evidence type="ECO:0000256" key="1">
    <source>
        <dbReference type="ARBA" id="ARBA00004479"/>
    </source>
</evidence>
<keyword evidence="4 18" id="KW-0808">Transferase</keyword>
<evidence type="ECO:0000256" key="11">
    <source>
        <dbReference type="ARBA" id="ARBA00022989"/>
    </source>
</evidence>
<dbReference type="FunFam" id="3.30.200.20:FF:000059">
    <property type="entry name" value="S-receptor-like serine/threonine-protein kinase"/>
    <property type="match status" value="1"/>
</dbReference>
<dbReference type="SMART" id="SM00108">
    <property type="entry name" value="B_lectin"/>
    <property type="match status" value="1"/>
</dbReference>
<dbReference type="PANTHER" id="PTHR47976:SF27">
    <property type="entry name" value="RECEPTOR-LIKE SERINE_THREONINE-PROTEIN KINASE"/>
    <property type="match status" value="1"/>
</dbReference>
<dbReference type="AlphaFoldDB" id="A0AA38BYJ1"/>
<accession>A0AA38BYJ1</accession>
<dbReference type="Gene3D" id="3.30.200.20">
    <property type="entry name" value="Phosphorylase Kinase, domain 1"/>
    <property type="match status" value="1"/>
</dbReference>
<evidence type="ECO:0000256" key="9">
    <source>
        <dbReference type="ARBA" id="ARBA00022777"/>
    </source>
</evidence>
<dbReference type="Pfam" id="PF01453">
    <property type="entry name" value="B_lectin"/>
    <property type="match status" value="1"/>
</dbReference>
<protein>
    <recommendedName>
        <fullName evidence="18">Receptor-like serine/threonine-protein kinase</fullName>
        <ecNumber evidence="18">2.7.11.1</ecNumber>
    </recommendedName>
</protein>
<dbReference type="SUPFAM" id="SSF51110">
    <property type="entry name" value="alpha-D-mannose-specific plant lectins"/>
    <property type="match status" value="2"/>
</dbReference>
<feature type="binding site" evidence="19">
    <location>
        <position position="538"/>
    </location>
    <ligand>
        <name>ATP</name>
        <dbReference type="ChEBI" id="CHEBI:30616"/>
    </ligand>
</feature>
<feature type="region of interest" description="Disordered" evidence="20">
    <location>
        <begin position="424"/>
        <end position="449"/>
    </location>
</feature>
<dbReference type="InterPro" id="IPR017441">
    <property type="entry name" value="Protein_kinase_ATP_BS"/>
</dbReference>
<dbReference type="EMBL" id="JAHRHJ020003813">
    <property type="protein sequence ID" value="KAH9289588.1"/>
    <property type="molecule type" value="Genomic_DNA"/>
</dbReference>
<evidence type="ECO:0000256" key="6">
    <source>
        <dbReference type="ARBA" id="ARBA00022729"/>
    </source>
</evidence>
<keyword evidence="2 18" id="KW-0723">Serine/threonine-protein kinase</keyword>
<feature type="transmembrane region" description="Helical" evidence="21">
    <location>
        <begin position="453"/>
        <end position="475"/>
    </location>
</feature>
<dbReference type="PANTHER" id="PTHR47976">
    <property type="entry name" value="G-TYPE LECTIN S-RECEPTOR-LIKE SERINE/THREONINE-PROTEIN KINASE SD2-5"/>
    <property type="match status" value="1"/>
</dbReference>
<keyword evidence="13" id="KW-1015">Disulfide bond</keyword>
<dbReference type="InterPro" id="IPR036426">
    <property type="entry name" value="Bulb-type_lectin_dom_sf"/>
</dbReference>
<evidence type="ECO:0000256" key="19">
    <source>
        <dbReference type="PROSITE-ProRule" id="PRU10141"/>
    </source>
</evidence>